<feature type="transmembrane region" description="Helical" evidence="6">
    <location>
        <begin position="121"/>
        <end position="141"/>
    </location>
</feature>
<reference evidence="8" key="1">
    <citation type="submission" date="2022-04" db="EMBL/GenBank/DDBJ databases">
        <title>Carnegiea gigantea Genome sequencing and assembly v2.</title>
        <authorList>
            <person name="Copetti D."/>
            <person name="Sanderson M.J."/>
            <person name="Burquez A."/>
            <person name="Wojciechowski M.F."/>
        </authorList>
    </citation>
    <scope>NUCLEOTIDE SEQUENCE</scope>
    <source>
        <strain evidence="8">SGP5-SGP5p</strain>
        <tissue evidence="8">Aerial part</tissue>
    </source>
</reference>
<sequence>MVIETEKAFKNRPMVAQGFSLGPIYRRFKPHLSIILVQIASAFLYFITENAFNHGMNPHVYATYRHIVGGLALLPFAYLLERKIRPRMTIAIFAEIFLYSLLGVGLSINMYFASLKYTSPAFLSATINTIPTLTFILAMVFRLETINIKDSHGLAKAAGTLVSLAGALTMTFYRGPAIRRLWGSPIHLMQGDHQENWLKGAILSVASCITWSIWFTMQGFTLKRYPAQLSLATWANFIGAAQSAVFTLLAVQHQPNAWHAESFRDIATILFGGVVSSALNFMMIIFCAKEKGPVFVTMFCPLQTLLTVIFAFFILGEKLYTGSIVGGVTIIIGLYLLLWGKQSNEEASIRSHSQPIPSSVEQNEPKMPIVTEISSKTSKH</sequence>
<feature type="transmembrane region" description="Helical" evidence="6">
    <location>
        <begin position="320"/>
        <end position="340"/>
    </location>
</feature>
<keyword evidence="4 6" id="KW-1133">Transmembrane helix</keyword>
<feature type="transmembrane region" description="Helical" evidence="6">
    <location>
        <begin position="153"/>
        <end position="173"/>
    </location>
</feature>
<feature type="domain" description="EamA" evidence="7">
    <location>
        <begin position="32"/>
        <end position="155"/>
    </location>
</feature>
<evidence type="ECO:0000256" key="5">
    <source>
        <dbReference type="ARBA" id="ARBA00023136"/>
    </source>
</evidence>
<dbReference type="PANTHER" id="PTHR31218">
    <property type="entry name" value="WAT1-RELATED PROTEIN"/>
    <property type="match status" value="1"/>
</dbReference>
<keyword evidence="9" id="KW-1185">Reference proteome</keyword>
<comment type="caution">
    <text evidence="8">The sequence shown here is derived from an EMBL/GenBank/DDBJ whole genome shotgun (WGS) entry which is preliminary data.</text>
</comment>
<keyword evidence="3 6" id="KW-0812">Transmembrane</keyword>
<feature type="transmembrane region" description="Helical" evidence="6">
    <location>
        <begin position="92"/>
        <end position="115"/>
    </location>
</feature>
<feature type="transmembrane region" description="Helical" evidence="6">
    <location>
        <begin position="294"/>
        <end position="314"/>
    </location>
</feature>
<feature type="transmembrane region" description="Helical" evidence="6">
    <location>
        <begin position="60"/>
        <end position="80"/>
    </location>
</feature>
<evidence type="ECO:0000256" key="4">
    <source>
        <dbReference type="ARBA" id="ARBA00022989"/>
    </source>
</evidence>
<dbReference type="AlphaFoldDB" id="A0A9Q1KCL8"/>
<comment type="similarity">
    <text evidence="2 6">Belongs to the drug/metabolite transporter (DMT) superfamily. Plant drug/metabolite exporter (P-DME) (TC 2.A.7.4) family.</text>
</comment>
<dbReference type="Pfam" id="PF00892">
    <property type="entry name" value="EamA"/>
    <property type="match status" value="2"/>
</dbReference>
<comment type="subcellular location">
    <subcellularLocation>
        <location evidence="1 6">Membrane</location>
        <topology evidence="1 6">Multi-pass membrane protein</topology>
    </subcellularLocation>
</comment>
<name>A0A9Q1KCL8_9CARY</name>
<dbReference type="EMBL" id="JAKOGI010000183">
    <property type="protein sequence ID" value="KAJ8440797.1"/>
    <property type="molecule type" value="Genomic_DNA"/>
</dbReference>
<dbReference type="OrthoDB" id="1728340at2759"/>
<feature type="transmembrane region" description="Helical" evidence="6">
    <location>
        <begin position="31"/>
        <end position="48"/>
    </location>
</feature>
<feature type="transmembrane region" description="Helical" evidence="6">
    <location>
        <begin position="266"/>
        <end position="287"/>
    </location>
</feature>
<feature type="transmembrane region" description="Helical" evidence="6">
    <location>
        <begin position="197"/>
        <end position="217"/>
    </location>
</feature>
<feature type="domain" description="EamA" evidence="7">
    <location>
        <begin position="199"/>
        <end position="338"/>
    </location>
</feature>
<evidence type="ECO:0000256" key="1">
    <source>
        <dbReference type="ARBA" id="ARBA00004141"/>
    </source>
</evidence>
<dbReference type="InterPro" id="IPR030184">
    <property type="entry name" value="WAT1-related"/>
</dbReference>
<organism evidence="8 9">
    <name type="scientific">Carnegiea gigantea</name>
    <dbReference type="NCBI Taxonomy" id="171969"/>
    <lineage>
        <taxon>Eukaryota</taxon>
        <taxon>Viridiplantae</taxon>
        <taxon>Streptophyta</taxon>
        <taxon>Embryophyta</taxon>
        <taxon>Tracheophyta</taxon>
        <taxon>Spermatophyta</taxon>
        <taxon>Magnoliopsida</taxon>
        <taxon>eudicotyledons</taxon>
        <taxon>Gunneridae</taxon>
        <taxon>Pentapetalae</taxon>
        <taxon>Caryophyllales</taxon>
        <taxon>Cactineae</taxon>
        <taxon>Cactaceae</taxon>
        <taxon>Cactoideae</taxon>
        <taxon>Echinocereeae</taxon>
        <taxon>Carnegiea</taxon>
    </lineage>
</organism>
<protein>
    <recommendedName>
        <fullName evidence="6">WAT1-related protein</fullName>
    </recommendedName>
</protein>
<evidence type="ECO:0000313" key="8">
    <source>
        <dbReference type="EMBL" id="KAJ8440797.1"/>
    </source>
</evidence>
<dbReference type="GO" id="GO:0022857">
    <property type="term" value="F:transmembrane transporter activity"/>
    <property type="evidence" value="ECO:0007669"/>
    <property type="project" value="InterPro"/>
</dbReference>
<accession>A0A9Q1KCL8</accession>
<dbReference type="SUPFAM" id="SSF103481">
    <property type="entry name" value="Multidrug resistance efflux transporter EmrE"/>
    <property type="match status" value="2"/>
</dbReference>
<keyword evidence="5 6" id="KW-0472">Membrane</keyword>
<gene>
    <name evidence="8" type="ORF">Cgig2_000685</name>
</gene>
<dbReference type="InterPro" id="IPR000620">
    <property type="entry name" value="EamA_dom"/>
</dbReference>
<evidence type="ECO:0000256" key="2">
    <source>
        <dbReference type="ARBA" id="ARBA00007635"/>
    </source>
</evidence>
<evidence type="ECO:0000313" key="9">
    <source>
        <dbReference type="Proteomes" id="UP001153076"/>
    </source>
</evidence>
<feature type="transmembrane region" description="Helical" evidence="6">
    <location>
        <begin position="229"/>
        <end position="251"/>
    </location>
</feature>
<dbReference type="InterPro" id="IPR037185">
    <property type="entry name" value="EmrE-like"/>
</dbReference>
<evidence type="ECO:0000256" key="3">
    <source>
        <dbReference type="ARBA" id="ARBA00022692"/>
    </source>
</evidence>
<proteinExistence type="inferred from homology"/>
<evidence type="ECO:0000259" key="7">
    <source>
        <dbReference type="Pfam" id="PF00892"/>
    </source>
</evidence>
<evidence type="ECO:0000256" key="6">
    <source>
        <dbReference type="RuleBase" id="RU363077"/>
    </source>
</evidence>
<dbReference type="Proteomes" id="UP001153076">
    <property type="component" value="Unassembled WGS sequence"/>
</dbReference>
<dbReference type="GO" id="GO:0016020">
    <property type="term" value="C:membrane"/>
    <property type="evidence" value="ECO:0007669"/>
    <property type="project" value="UniProtKB-SubCell"/>
</dbReference>